<dbReference type="Pfam" id="PF20180">
    <property type="entry name" value="UQCC2_CBP6"/>
    <property type="match status" value="1"/>
</dbReference>
<comment type="function">
    <text evidence="2">Accessory subunit of the mitochondrial membrane respiratory chain NADH dehydrogenase (Complex I), that is believed not to be involved in catalysis. Complex I functions in the transfer of electrons from NADH to the respiratory chain. The immediate electron acceptor for the enzyme is believed to be ubiquinone.</text>
</comment>
<gene>
    <name evidence="3" type="ORF">BCV72DRAFT_257094</name>
</gene>
<keyword evidence="2" id="KW-0679">Respiratory chain</keyword>
<keyword evidence="2" id="KW-0472">Membrane</keyword>
<dbReference type="EMBL" id="KV921960">
    <property type="protein sequence ID" value="ORE04856.1"/>
    <property type="molecule type" value="Genomic_DNA"/>
</dbReference>
<dbReference type="GO" id="GO:0005743">
    <property type="term" value="C:mitochondrial inner membrane"/>
    <property type="evidence" value="ECO:0007669"/>
    <property type="project" value="UniProtKB-SubCell"/>
</dbReference>
<keyword evidence="2" id="KW-0999">Mitochondrion inner membrane</keyword>
<comment type="similarity">
    <text evidence="1 2">Belongs to the complex I NDUFA12 subunit family.</text>
</comment>
<reference evidence="3" key="1">
    <citation type="journal article" date="2016" name="Proc. Natl. Acad. Sci. U.S.A.">
        <title>Lipid metabolic changes in an early divergent fungus govern the establishment of a mutualistic symbiosis with endobacteria.</title>
        <authorList>
            <person name="Lastovetsky O.A."/>
            <person name="Gaspar M.L."/>
            <person name="Mondo S.J."/>
            <person name="LaButti K.M."/>
            <person name="Sandor L."/>
            <person name="Grigoriev I.V."/>
            <person name="Henry S.A."/>
            <person name="Pawlowska T.E."/>
        </authorList>
    </citation>
    <scope>NUCLEOTIDE SEQUENCE [LARGE SCALE GENOMIC DNA]</scope>
    <source>
        <strain evidence="3">ATCC 52814</strain>
    </source>
</reference>
<dbReference type="Pfam" id="PF05071">
    <property type="entry name" value="NDUFA12"/>
    <property type="match status" value="1"/>
</dbReference>
<dbReference type="PANTHER" id="PTHR12910">
    <property type="entry name" value="NADH-UBIQUINONE OXIDOREDUCTASE SUBUNIT B17.2"/>
    <property type="match status" value="1"/>
</dbReference>
<protein>
    <recommendedName>
        <fullName evidence="2">NADH dehydrogenase [ubiquinone] 1 alpha subcomplex subunit</fullName>
    </recommendedName>
</protein>
<dbReference type="GO" id="GO:0045271">
    <property type="term" value="C:respiratory chain complex I"/>
    <property type="evidence" value="ECO:0007669"/>
    <property type="project" value="InterPro"/>
</dbReference>
<evidence type="ECO:0000256" key="1">
    <source>
        <dbReference type="ARBA" id="ARBA00007355"/>
    </source>
</evidence>
<sequence>MSTIGRTVKNFLKVGPSSYFKQMNTIGDTKWGRLVGVDANGNKFFENNDEVSGRERWVEYASQSWPDPGDIAPDWHMWLQRIVQEPPTEMNLKTEKWYGEPIPNFSGTSKGFRTYNTTAPKLYSWEPEILSLYRSYLRIVREWPEDKVRPNRGMKQVLAKKVEEQFRSSSNIDYDKSVQEMKALDYLLDNRFKEKYPISDKILMPAGNPNYYKKLLSSLEANREDNKSLWQRLFQK</sequence>
<dbReference type="InterPro" id="IPR007763">
    <property type="entry name" value="NDUFA12"/>
</dbReference>
<dbReference type="AlphaFoldDB" id="A0A1X0QYP8"/>
<dbReference type="PANTHER" id="PTHR12910:SF2">
    <property type="entry name" value="NADH DEHYDROGENASE [UBIQUINONE] 1 ALPHA SUBCOMPLEX SUBUNIT 12"/>
    <property type="match status" value="1"/>
</dbReference>
<organism evidence="3">
    <name type="scientific">Rhizopus microsporus var. microsporus</name>
    <dbReference type="NCBI Taxonomy" id="86635"/>
    <lineage>
        <taxon>Eukaryota</taxon>
        <taxon>Fungi</taxon>
        <taxon>Fungi incertae sedis</taxon>
        <taxon>Mucoromycota</taxon>
        <taxon>Mucoromycotina</taxon>
        <taxon>Mucoromycetes</taxon>
        <taxon>Mucorales</taxon>
        <taxon>Mucorineae</taxon>
        <taxon>Rhizopodaceae</taxon>
        <taxon>Rhizopus</taxon>
    </lineage>
</organism>
<accession>A0A1X0QYP8</accession>
<dbReference type="Proteomes" id="UP000242414">
    <property type="component" value="Unassembled WGS sequence"/>
</dbReference>
<name>A0A1X0QYP8_RHIZD</name>
<dbReference type="OrthoDB" id="274641at2759"/>
<evidence type="ECO:0000313" key="3">
    <source>
        <dbReference type="EMBL" id="ORE04856.1"/>
    </source>
</evidence>
<proteinExistence type="inferred from homology"/>
<keyword evidence="2" id="KW-0496">Mitochondrion</keyword>
<evidence type="ECO:0000256" key="2">
    <source>
        <dbReference type="RuleBase" id="RU363103"/>
    </source>
</evidence>
<comment type="subcellular location">
    <subcellularLocation>
        <location evidence="2">Mitochondrion inner membrane</location>
        <topology evidence="2">Peripheral membrane protein</topology>
        <orientation evidence="2">Matrix side</orientation>
    </subcellularLocation>
</comment>
<keyword evidence="2" id="KW-0813">Transport</keyword>
<keyword evidence="2" id="KW-0249">Electron transport</keyword>
<dbReference type="VEuPathDB" id="FungiDB:BCV72DRAFT_257094"/>
<dbReference type="GO" id="GO:0006979">
    <property type="term" value="P:response to oxidative stress"/>
    <property type="evidence" value="ECO:0007669"/>
    <property type="project" value="TreeGrafter"/>
</dbReference>